<dbReference type="InterPro" id="IPR036465">
    <property type="entry name" value="vWFA_dom_sf"/>
</dbReference>
<dbReference type="PANTHER" id="PTHR45817">
    <property type="entry name" value="LYSYL OXIDASE-LIKE-RELATED"/>
    <property type="match status" value="1"/>
</dbReference>
<dbReference type="PRINTS" id="PR00258">
    <property type="entry name" value="SPERACTRCPTR"/>
</dbReference>
<dbReference type="AlphaFoldDB" id="A0A9J7M4R1"/>
<dbReference type="Pfam" id="PF00530">
    <property type="entry name" value="SRCR"/>
    <property type="match status" value="1"/>
</dbReference>
<dbReference type="SUPFAM" id="SSF53300">
    <property type="entry name" value="vWA-like"/>
    <property type="match status" value="1"/>
</dbReference>
<feature type="domain" description="Sushi" evidence="8">
    <location>
        <begin position="625"/>
        <end position="691"/>
    </location>
</feature>
<dbReference type="InterPro" id="IPR035976">
    <property type="entry name" value="Sushi/SCR/CCP_sf"/>
</dbReference>
<dbReference type="GO" id="GO:0016020">
    <property type="term" value="C:membrane"/>
    <property type="evidence" value="ECO:0007669"/>
    <property type="project" value="InterPro"/>
</dbReference>
<dbReference type="Gene3D" id="3.40.50.410">
    <property type="entry name" value="von Willebrand factor, type A domain"/>
    <property type="match status" value="1"/>
</dbReference>
<dbReference type="SUPFAM" id="SSF56487">
    <property type="entry name" value="SRCR-like"/>
    <property type="match status" value="1"/>
</dbReference>
<evidence type="ECO:0000256" key="2">
    <source>
        <dbReference type="ARBA" id="ARBA00023180"/>
    </source>
</evidence>
<dbReference type="FunFam" id="3.10.250.10:FF:000011">
    <property type="entry name" value="Scavenger receptor class A member 5"/>
    <property type="match status" value="1"/>
</dbReference>
<dbReference type="RefSeq" id="XP_035694567.1">
    <property type="nucleotide sequence ID" value="XM_035838674.1"/>
</dbReference>
<feature type="disulfide bond" evidence="3">
    <location>
        <begin position="98"/>
        <end position="108"/>
    </location>
</feature>
<reference evidence="10" key="2">
    <citation type="submission" date="2025-08" db="UniProtKB">
        <authorList>
            <consortium name="RefSeq"/>
        </authorList>
    </citation>
    <scope>IDENTIFICATION</scope>
    <source>
        <strain evidence="10">S238N-H82</strain>
        <tissue evidence="10">Testes</tissue>
    </source>
</reference>
<dbReference type="InterPro" id="IPR050912">
    <property type="entry name" value="LOX-like_protein"/>
</dbReference>
<feature type="domain" description="Sushi" evidence="8">
    <location>
        <begin position="439"/>
        <end position="500"/>
    </location>
</feature>
<feature type="domain" description="SRCR" evidence="7">
    <location>
        <begin position="29"/>
        <end position="127"/>
    </location>
</feature>
<dbReference type="KEGG" id="bfo:118428576"/>
<keyword evidence="2" id="KW-0325">Glycoprotein</keyword>
<sequence length="778" mass="84332">MGVNARLSLPVIIIVVLGLHAKISWQQSIRLVDGSGGHEGRVEILRNGEWGTICDDSWNLPDAVVACRQLGLPGAVQATHAAHFGQGTGPIWMTEVLCTGTELSLPSCDFTGPNECGHNEDAGVVCVEGCGTGPPSYSCITTTCNSAAPYNNGDTCSYQCARGCTGLVSTFVTCNNGIWDGTVPRCEPIFEECPPPPDIDCTIRTGCSGPYTEGEICTYTCNDTCIGTHTAMTCRGGRWERQADWGGCSPILHTGCDALPPTFTCASVSCTGTNHGDVCTYVCDRGCTGTPSTMTRTCTDGVWGGPAWNGCLPSCGDPPDFDCTTRSGCSAPYVAGEICTYNCNRTCEGSPSTMTRICREGRWQGPDWAGCSEIPSGGCDTGPPSYPPCIDVICFNPGPYNNGDTCAYTCARNCTGYVSTIVTCRDGIWDGIVPRCEPLTCRDPPPDFDCTTMTGCSAPYTDGETCTYRCNDTCTGSPSIMTRTCRDGVWQGDRWEGCHKNCKTPLPPWCTIRTGCVAPYTHGETCHYQCDREKGCTGTPDNTFRTCIDGTWIGPAWRGCHLRHCGFPPNRFWATYTCDSPGAPFPSGTTCTYRCRRGCSAIPATTTATCYRGRWYGDRDWRCKRGCGAPPELDCTKRFGCAPWYTFGESCYYRCYNNEGGYAMEVSGDAIRTCQWPGVWSGTDLICDCKDRKDCCRPDIIFVLDYSGSMGGDVPQMIAFVEGLVELFDIGDLDARVGVLKYNHDPIPTAIQLDTYDKYDCHQLSFDACCNLYQRNTS</sequence>
<dbReference type="InterPro" id="IPR001190">
    <property type="entry name" value="SRCR"/>
</dbReference>
<feature type="domain" description="Sushi" evidence="8">
    <location>
        <begin position="128"/>
        <end position="188"/>
    </location>
</feature>
<dbReference type="InterPro" id="IPR036772">
    <property type="entry name" value="SRCR-like_dom_sf"/>
</dbReference>
<evidence type="ECO:0000259" key="7">
    <source>
        <dbReference type="PROSITE" id="PS50287"/>
    </source>
</evidence>
<dbReference type="OrthoDB" id="10064507at2759"/>
<dbReference type="SMART" id="SM00202">
    <property type="entry name" value="SR"/>
    <property type="match status" value="1"/>
</dbReference>
<feature type="domain" description="Sushi" evidence="8">
    <location>
        <begin position="191"/>
        <end position="250"/>
    </location>
</feature>
<dbReference type="PROSITE" id="PS50234">
    <property type="entry name" value="VWFA"/>
    <property type="match status" value="1"/>
</dbReference>
<dbReference type="Gene3D" id="3.10.250.10">
    <property type="entry name" value="SRCR-like domain"/>
    <property type="match status" value="1"/>
</dbReference>
<evidence type="ECO:0000256" key="5">
    <source>
        <dbReference type="SAM" id="SignalP"/>
    </source>
</evidence>
<dbReference type="PROSITE" id="PS50923">
    <property type="entry name" value="SUSHI"/>
    <property type="match status" value="5"/>
</dbReference>
<gene>
    <name evidence="10" type="primary">LOC118428576</name>
</gene>
<dbReference type="Pfam" id="PF00092">
    <property type="entry name" value="VWA"/>
    <property type="match status" value="1"/>
</dbReference>
<dbReference type="GeneID" id="118428576"/>
<dbReference type="InterPro" id="IPR000436">
    <property type="entry name" value="Sushi_SCR_CCP_dom"/>
</dbReference>
<keyword evidence="9" id="KW-1185">Reference proteome</keyword>
<evidence type="ECO:0000256" key="3">
    <source>
        <dbReference type="PROSITE-ProRule" id="PRU00196"/>
    </source>
</evidence>
<evidence type="ECO:0000256" key="1">
    <source>
        <dbReference type="ARBA" id="ARBA00023157"/>
    </source>
</evidence>
<dbReference type="SMART" id="SM00032">
    <property type="entry name" value="CCP"/>
    <property type="match status" value="9"/>
</dbReference>
<name>A0A9J7M4R1_BRAFL</name>
<feature type="disulfide bond" evidence="4">
    <location>
        <begin position="221"/>
        <end position="248"/>
    </location>
</feature>
<dbReference type="InterPro" id="IPR002035">
    <property type="entry name" value="VWF_A"/>
</dbReference>
<dbReference type="Proteomes" id="UP000001554">
    <property type="component" value="Chromosome 13"/>
</dbReference>
<organism evidence="9 10">
    <name type="scientific">Branchiostoma floridae</name>
    <name type="common">Florida lancelet</name>
    <name type="synonym">Amphioxus</name>
    <dbReference type="NCBI Taxonomy" id="7739"/>
    <lineage>
        <taxon>Eukaryota</taxon>
        <taxon>Metazoa</taxon>
        <taxon>Chordata</taxon>
        <taxon>Cephalochordata</taxon>
        <taxon>Leptocardii</taxon>
        <taxon>Amphioxiformes</taxon>
        <taxon>Branchiostomatidae</taxon>
        <taxon>Branchiostoma</taxon>
    </lineage>
</organism>
<accession>A0A9J7M4R1</accession>
<feature type="domain" description="Sushi" evidence="8">
    <location>
        <begin position="377"/>
        <end position="438"/>
    </location>
</feature>
<dbReference type="OMA" id="MTRICRE"/>
<dbReference type="CDD" id="cd00033">
    <property type="entry name" value="CCP"/>
    <property type="match status" value="2"/>
</dbReference>
<feature type="signal peptide" evidence="5">
    <location>
        <begin position="1"/>
        <end position="26"/>
    </location>
</feature>
<keyword evidence="1 3" id="KW-1015">Disulfide bond</keyword>
<evidence type="ECO:0000259" key="6">
    <source>
        <dbReference type="PROSITE" id="PS50234"/>
    </source>
</evidence>
<feature type="domain" description="VWFA" evidence="6">
    <location>
        <begin position="699"/>
        <end position="756"/>
    </location>
</feature>
<protein>
    <submittedName>
        <fullName evidence="10">Sushi, von Willebrand factor type A, EGF and pentraxin domain-containing protein 1-like</fullName>
    </submittedName>
</protein>
<proteinExistence type="predicted"/>
<dbReference type="PANTHER" id="PTHR45817:SF9">
    <property type="entry name" value="SRCR DOMAIN-CONTAINING PROTEIN"/>
    <property type="match status" value="1"/>
</dbReference>
<evidence type="ECO:0000256" key="4">
    <source>
        <dbReference type="PROSITE-ProRule" id="PRU00302"/>
    </source>
</evidence>
<dbReference type="Gene3D" id="2.10.70.10">
    <property type="entry name" value="Complement Module, domain 1"/>
    <property type="match status" value="1"/>
</dbReference>
<keyword evidence="5" id="KW-0732">Signal</keyword>
<dbReference type="PROSITE" id="PS00420">
    <property type="entry name" value="SRCR_1"/>
    <property type="match status" value="1"/>
</dbReference>
<evidence type="ECO:0000313" key="9">
    <source>
        <dbReference type="Proteomes" id="UP000001554"/>
    </source>
</evidence>
<keyword evidence="4" id="KW-0768">Sushi</keyword>
<reference evidence="9" key="1">
    <citation type="journal article" date="2020" name="Nat. Ecol. Evol.">
        <title>Deeply conserved synteny resolves early events in vertebrate evolution.</title>
        <authorList>
            <person name="Simakov O."/>
            <person name="Marletaz F."/>
            <person name="Yue J.X."/>
            <person name="O'Connell B."/>
            <person name="Jenkins J."/>
            <person name="Brandt A."/>
            <person name="Calef R."/>
            <person name="Tung C.H."/>
            <person name="Huang T.K."/>
            <person name="Schmutz J."/>
            <person name="Satoh N."/>
            <person name="Yu J.K."/>
            <person name="Putnam N.H."/>
            <person name="Green R.E."/>
            <person name="Rokhsar D.S."/>
        </authorList>
    </citation>
    <scope>NUCLEOTIDE SEQUENCE [LARGE SCALE GENOMIC DNA]</scope>
    <source>
        <strain evidence="9">S238N-H82</strain>
    </source>
</reference>
<feature type="chain" id="PRO_5039889345" evidence="5">
    <location>
        <begin position="27"/>
        <end position="778"/>
    </location>
</feature>
<dbReference type="PROSITE" id="PS50287">
    <property type="entry name" value="SRCR_2"/>
    <property type="match status" value="1"/>
</dbReference>
<comment type="caution">
    <text evidence="3">Lacks conserved residue(s) required for the propagation of feature annotation.</text>
</comment>
<evidence type="ECO:0000259" key="8">
    <source>
        <dbReference type="PROSITE" id="PS50923"/>
    </source>
</evidence>
<dbReference type="SUPFAM" id="SSF57535">
    <property type="entry name" value="Complement control module/SCR domain"/>
    <property type="match status" value="5"/>
</dbReference>
<evidence type="ECO:0000313" key="10">
    <source>
        <dbReference type="RefSeq" id="XP_035694567.1"/>
    </source>
</evidence>